<feature type="signal peptide" evidence="12">
    <location>
        <begin position="1"/>
        <end position="20"/>
    </location>
</feature>
<comment type="similarity">
    <text evidence="10 11">Belongs to the TonB-dependent receptor family.</text>
</comment>
<evidence type="ECO:0000256" key="8">
    <source>
        <dbReference type="ARBA" id="ARBA00023170"/>
    </source>
</evidence>
<dbReference type="SUPFAM" id="SSF49464">
    <property type="entry name" value="Carboxypeptidase regulatory domain-like"/>
    <property type="match status" value="1"/>
</dbReference>
<dbReference type="Gene3D" id="2.60.40.1120">
    <property type="entry name" value="Carboxypeptidase-like, regulatory domain"/>
    <property type="match status" value="1"/>
</dbReference>
<evidence type="ECO:0000256" key="6">
    <source>
        <dbReference type="ARBA" id="ARBA00023077"/>
    </source>
</evidence>
<dbReference type="OrthoDB" id="9795928at2"/>
<evidence type="ECO:0000256" key="4">
    <source>
        <dbReference type="ARBA" id="ARBA00022692"/>
    </source>
</evidence>
<dbReference type="InterPro" id="IPR036942">
    <property type="entry name" value="Beta-barrel_TonB_sf"/>
</dbReference>
<evidence type="ECO:0000256" key="1">
    <source>
        <dbReference type="ARBA" id="ARBA00004571"/>
    </source>
</evidence>
<evidence type="ECO:0000256" key="2">
    <source>
        <dbReference type="ARBA" id="ARBA00022448"/>
    </source>
</evidence>
<dbReference type="PANTHER" id="PTHR30069:SF29">
    <property type="entry name" value="HEMOGLOBIN AND HEMOGLOBIN-HAPTOGLOBIN-BINDING PROTEIN 1-RELATED"/>
    <property type="match status" value="1"/>
</dbReference>
<dbReference type="GO" id="GO:0009279">
    <property type="term" value="C:cell outer membrane"/>
    <property type="evidence" value="ECO:0007669"/>
    <property type="project" value="UniProtKB-SubCell"/>
</dbReference>
<protein>
    <submittedName>
        <fullName evidence="15">TonB-dependent receptor</fullName>
    </submittedName>
</protein>
<dbReference type="AlphaFoldDB" id="A0A3B7N5Y2"/>
<name>A0A3B7N5Y2_9BACT</name>
<dbReference type="InterPro" id="IPR012910">
    <property type="entry name" value="Plug_dom"/>
</dbReference>
<dbReference type="RefSeq" id="WP_119053347.1">
    <property type="nucleotide sequence ID" value="NZ_CP032157.1"/>
</dbReference>
<proteinExistence type="inferred from homology"/>
<feature type="domain" description="TonB-dependent receptor plug" evidence="14">
    <location>
        <begin position="134"/>
        <end position="238"/>
    </location>
</feature>
<dbReference type="KEGG" id="pseg:D3H65_27345"/>
<keyword evidence="3 10" id="KW-1134">Transmembrane beta strand</keyword>
<dbReference type="InterPro" id="IPR039426">
    <property type="entry name" value="TonB-dep_rcpt-like"/>
</dbReference>
<evidence type="ECO:0000256" key="11">
    <source>
        <dbReference type="RuleBase" id="RU003357"/>
    </source>
</evidence>
<evidence type="ECO:0000256" key="3">
    <source>
        <dbReference type="ARBA" id="ARBA00022452"/>
    </source>
</evidence>
<feature type="chain" id="PRO_5017655768" evidence="12">
    <location>
        <begin position="21"/>
        <end position="811"/>
    </location>
</feature>
<organism evidence="15 16">
    <name type="scientific">Paraflavitalea soli</name>
    <dbReference type="NCBI Taxonomy" id="2315862"/>
    <lineage>
        <taxon>Bacteria</taxon>
        <taxon>Pseudomonadati</taxon>
        <taxon>Bacteroidota</taxon>
        <taxon>Chitinophagia</taxon>
        <taxon>Chitinophagales</taxon>
        <taxon>Chitinophagaceae</taxon>
        <taxon>Paraflavitalea</taxon>
    </lineage>
</organism>
<dbReference type="InterPro" id="IPR037066">
    <property type="entry name" value="Plug_dom_sf"/>
</dbReference>
<keyword evidence="8 15" id="KW-0675">Receptor</keyword>
<dbReference type="PANTHER" id="PTHR30069">
    <property type="entry name" value="TONB-DEPENDENT OUTER MEMBRANE RECEPTOR"/>
    <property type="match status" value="1"/>
</dbReference>
<dbReference type="Pfam" id="PF00593">
    <property type="entry name" value="TonB_dep_Rec_b-barrel"/>
    <property type="match status" value="1"/>
</dbReference>
<gene>
    <name evidence="15" type="ORF">D3H65_27345</name>
</gene>
<evidence type="ECO:0000256" key="5">
    <source>
        <dbReference type="ARBA" id="ARBA00022729"/>
    </source>
</evidence>
<dbReference type="SUPFAM" id="SSF56935">
    <property type="entry name" value="Porins"/>
    <property type="match status" value="1"/>
</dbReference>
<keyword evidence="4 10" id="KW-0812">Transmembrane</keyword>
<evidence type="ECO:0000256" key="9">
    <source>
        <dbReference type="ARBA" id="ARBA00023237"/>
    </source>
</evidence>
<dbReference type="Gene3D" id="2.40.170.20">
    <property type="entry name" value="TonB-dependent receptor, beta-barrel domain"/>
    <property type="match status" value="1"/>
</dbReference>
<dbReference type="Proteomes" id="UP000263900">
    <property type="component" value="Chromosome"/>
</dbReference>
<keyword evidence="5 12" id="KW-0732">Signal</keyword>
<dbReference type="Gene3D" id="2.170.130.10">
    <property type="entry name" value="TonB-dependent receptor, plug domain"/>
    <property type="match status" value="1"/>
</dbReference>
<evidence type="ECO:0000256" key="12">
    <source>
        <dbReference type="SAM" id="SignalP"/>
    </source>
</evidence>
<feature type="domain" description="TonB-dependent receptor-like beta-barrel" evidence="13">
    <location>
        <begin position="261"/>
        <end position="766"/>
    </location>
</feature>
<dbReference type="Pfam" id="PF07715">
    <property type="entry name" value="Plug"/>
    <property type="match status" value="1"/>
</dbReference>
<comment type="subcellular location">
    <subcellularLocation>
        <location evidence="1 10">Cell outer membrane</location>
        <topology evidence="1 10">Multi-pass membrane protein</topology>
    </subcellularLocation>
</comment>
<keyword evidence="7 10" id="KW-0472">Membrane</keyword>
<dbReference type="InterPro" id="IPR008969">
    <property type="entry name" value="CarboxyPept-like_regulatory"/>
</dbReference>
<sequence length="811" mass="89111">MKQLSIYLVLLVAASLRTQAQSTSLHTTPTDKNIVLNVSFTGKVTDAKTGEVLAGASIQFPDLKVGSTTNQQGVYRLQNIPSGKYLVEVSFTGYASIVESIVLNGNTERDFALSRSYAENEAVTVTGVSSATSVKRTPVPVNILKKEELMRGVSTNLIDALSKTPGVTQISTGPAISKPSIRGLGYNRVVVVNDGIRQEGQQWGDEHGIEIDEYNVTKAEILKGPASLMYGSDALAGVVNFISILPAPEGTVKGNVFGTYQTNNRQRGMHADIGGNQHGFIWGAYGSYKAAADYKNKYDGYVFNSKFNERDFGGYIGLNKQWGFSHLYVSNFDQRVGLVEGDRDDVTGQFLKPIDNNGTAEEAIASGKDFTSTDPSIPRQRIQHFKVATDNSFNIGQDRLTVLVGYQRNQRQEFGNILDPGEKELYFDLNTVNYNVQYHFAEKKDWKTTIGVNGMQQSNKNKGAEVLIPEYSLFDIGGFVYTQKRINKLTLSGGVRFDNRSIDSKELEDGGDIKFQGFTKSFSNVSGSVGLSYEASKAVTFKLNVARGFRAPSIPELASNGAHEGTNRYEYGEQDLKSETSFQVDGGIEVNTEHISLAANVFYNAVSNFIYYRKLQGANGGDSILVDGSDEFFAFRFDQHNARLYGAEINLDIHPHPLDWLHIENSFSIVRGTLSEEQDGSKNLPFIPAARLINDVKAEFGAKGKVIRHLYVKAELDNTFAQNDPFTGYNTETKTSGYSLLNAGLGGDIVSKGKTLFSLYIAANNIGDVAYQNHLSRLKYTAVNNVTGRTGVYNMGRNFSIKLNVPLSFNL</sequence>
<dbReference type="Pfam" id="PF13715">
    <property type="entry name" value="CarbopepD_reg_2"/>
    <property type="match status" value="1"/>
</dbReference>
<evidence type="ECO:0000313" key="16">
    <source>
        <dbReference type="Proteomes" id="UP000263900"/>
    </source>
</evidence>
<dbReference type="GO" id="GO:0044718">
    <property type="term" value="P:siderophore transmembrane transport"/>
    <property type="evidence" value="ECO:0007669"/>
    <property type="project" value="TreeGrafter"/>
</dbReference>
<accession>A0A3B7N5Y2</accession>
<evidence type="ECO:0000259" key="14">
    <source>
        <dbReference type="Pfam" id="PF07715"/>
    </source>
</evidence>
<dbReference type="GO" id="GO:0015344">
    <property type="term" value="F:siderophore uptake transmembrane transporter activity"/>
    <property type="evidence" value="ECO:0007669"/>
    <property type="project" value="TreeGrafter"/>
</dbReference>
<evidence type="ECO:0000259" key="13">
    <source>
        <dbReference type="Pfam" id="PF00593"/>
    </source>
</evidence>
<dbReference type="PROSITE" id="PS52016">
    <property type="entry name" value="TONB_DEPENDENT_REC_3"/>
    <property type="match status" value="1"/>
</dbReference>
<keyword evidence="6 11" id="KW-0798">TonB box</keyword>
<keyword evidence="2 10" id="KW-0813">Transport</keyword>
<keyword evidence="16" id="KW-1185">Reference proteome</keyword>
<reference evidence="15 16" key="1">
    <citation type="submission" date="2018-09" db="EMBL/GenBank/DDBJ databases">
        <title>Genome sequencing of strain 6GH32-13.</title>
        <authorList>
            <person name="Weon H.-Y."/>
            <person name="Heo J."/>
            <person name="Kwon S.-W."/>
        </authorList>
    </citation>
    <scope>NUCLEOTIDE SEQUENCE [LARGE SCALE GENOMIC DNA]</scope>
    <source>
        <strain evidence="15 16">5GH32-13</strain>
    </source>
</reference>
<keyword evidence="9 10" id="KW-0998">Cell outer membrane</keyword>
<evidence type="ECO:0000313" key="15">
    <source>
        <dbReference type="EMBL" id="AXY77471.1"/>
    </source>
</evidence>
<dbReference type="InterPro" id="IPR000531">
    <property type="entry name" value="Beta-barrel_TonB"/>
</dbReference>
<evidence type="ECO:0000256" key="7">
    <source>
        <dbReference type="ARBA" id="ARBA00023136"/>
    </source>
</evidence>
<dbReference type="EMBL" id="CP032157">
    <property type="protein sequence ID" value="AXY77471.1"/>
    <property type="molecule type" value="Genomic_DNA"/>
</dbReference>
<evidence type="ECO:0000256" key="10">
    <source>
        <dbReference type="PROSITE-ProRule" id="PRU01360"/>
    </source>
</evidence>